<reference evidence="2 3" key="1">
    <citation type="submission" date="2018-09" db="EMBL/GenBank/DDBJ databases">
        <title>Paenibacillus SK2017-BO5.</title>
        <authorList>
            <person name="Piskunova J.V."/>
            <person name="Dubiley S.A."/>
            <person name="Severinov K.V."/>
        </authorList>
    </citation>
    <scope>NUCLEOTIDE SEQUENCE [LARGE SCALE GENOMIC DNA]</scope>
    <source>
        <strain evidence="2 3">BO5</strain>
    </source>
</reference>
<evidence type="ECO:0000313" key="3">
    <source>
        <dbReference type="Proteomes" id="UP000266177"/>
    </source>
</evidence>
<dbReference type="EMBL" id="QYZD01000034">
    <property type="protein sequence ID" value="RJG20540.1"/>
    <property type="molecule type" value="Genomic_DNA"/>
</dbReference>
<dbReference type="OrthoDB" id="2677436at2"/>
<evidence type="ECO:0000256" key="1">
    <source>
        <dbReference type="SAM" id="MobiDB-lite"/>
    </source>
</evidence>
<organism evidence="2 3">
    <name type="scientific">Paenibacillus thiaminolyticus</name>
    <name type="common">Bacillus thiaminolyticus</name>
    <dbReference type="NCBI Taxonomy" id="49283"/>
    <lineage>
        <taxon>Bacteria</taxon>
        <taxon>Bacillati</taxon>
        <taxon>Bacillota</taxon>
        <taxon>Bacilli</taxon>
        <taxon>Bacillales</taxon>
        <taxon>Paenibacillaceae</taxon>
        <taxon>Paenibacillus</taxon>
    </lineage>
</organism>
<name>A0A3A3GBD5_PANTH</name>
<proteinExistence type="predicted"/>
<dbReference type="AlphaFoldDB" id="A0A3A3GBD5"/>
<gene>
    <name evidence="2" type="ORF">DQX05_24720</name>
</gene>
<protein>
    <submittedName>
        <fullName evidence="2">Uncharacterized protein</fullName>
    </submittedName>
</protein>
<dbReference type="RefSeq" id="WP_119796019.1">
    <property type="nucleotide sequence ID" value="NZ_QYZD01000034.1"/>
</dbReference>
<accession>A0A3A3GBD5</accession>
<dbReference type="Proteomes" id="UP000266177">
    <property type="component" value="Unassembled WGS sequence"/>
</dbReference>
<feature type="region of interest" description="Disordered" evidence="1">
    <location>
        <begin position="78"/>
        <end position="98"/>
    </location>
</feature>
<sequence length="315" mass="35965">MTDDQILPEKNNVVLFPKTHDYYQIELTRMLESERYGEAIALLRFLLQCGGEDDQIRAEWNALMQWLITAFPEAERAAEEGFPESGPWTEEAEDSGDTERDMLKQQIHQKLQADSQYIARLLASLTEGDMDDRKLLVLEQLAAAEDDSIDPSLIRMLEHEPLHPLLQFGILQTLKRRGIEGEVFFTRGQDRVVVDIEATPLDLESFPPNAVAPAERVNESAAVREPSLAYFASEMWQQFLKLIYGTSMYRHLCEGDEREADAWAAALHRIVARLLHIEEEEAEVKTIYGLTGELRISYERALRAITRSLSGEQDT</sequence>
<comment type="caution">
    <text evidence="2">The sequence shown here is derived from an EMBL/GenBank/DDBJ whole genome shotgun (WGS) entry which is preliminary data.</text>
</comment>
<evidence type="ECO:0000313" key="2">
    <source>
        <dbReference type="EMBL" id="RJG20540.1"/>
    </source>
</evidence>